<name>A0A6J4TSU7_9ACTN</name>
<evidence type="ECO:0008006" key="3">
    <source>
        <dbReference type="Google" id="ProtNLM"/>
    </source>
</evidence>
<organism evidence="2">
    <name type="scientific">uncultured Solirubrobacteraceae bacterium</name>
    <dbReference type="NCBI Taxonomy" id="1162706"/>
    <lineage>
        <taxon>Bacteria</taxon>
        <taxon>Bacillati</taxon>
        <taxon>Actinomycetota</taxon>
        <taxon>Thermoleophilia</taxon>
        <taxon>Solirubrobacterales</taxon>
        <taxon>Solirubrobacteraceae</taxon>
        <taxon>environmental samples</taxon>
    </lineage>
</organism>
<evidence type="ECO:0000313" key="2">
    <source>
        <dbReference type="EMBL" id="CAA9531328.1"/>
    </source>
</evidence>
<gene>
    <name evidence="2" type="ORF">AVDCRST_MAG30-3808</name>
</gene>
<accession>A0A6J4TSU7</accession>
<feature type="compositionally biased region" description="Basic and acidic residues" evidence="1">
    <location>
        <begin position="101"/>
        <end position="122"/>
    </location>
</feature>
<dbReference type="InterPro" id="IPR011989">
    <property type="entry name" value="ARM-like"/>
</dbReference>
<dbReference type="Pfam" id="PF13646">
    <property type="entry name" value="HEAT_2"/>
    <property type="match status" value="1"/>
</dbReference>
<dbReference type="InterPro" id="IPR016024">
    <property type="entry name" value="ARM-type_fold"/>
</dbReference>
<dbReference type="InterPro" id="IPR004155">
    <property type="entry name" value="PBS_lyase_HEAT"/>
</dbReference>
<evidence type="ECO:0000256" key="1">
    <source>
        <dbReference type="SAM" id="MobiDB-lite"/>
    </source>
</evidence>
<protein>
    <recommendedName>
        <fullName evidence="3">HEAT repeat domain-containing protein</fullName>
    </recommendedName>
</protein>
<dbReference type="EMBL" id="CADCVS010000503">
    <property type="protein sequence ID" value="CAA9531328.1"/>
    <property type="molecule type" value="Genomic_DNA"/>
</dbReference>
<proteinExistence type="predicted"/>
<reference evidence="2" key="1">
    <citation type="submission" date="2020-02" db="EMBL/GenBank/DDBJ databases">
        <authorList>
            <person name="Meier V. D."/>
        </authorList>
    </citation>
    <scope>NUCLEOTIDE SEQUENCE</scope>
    <source>
        <strain evidence="2">AVDCRST_MAG30</strain>
    </source>
</reference>
<dbReference type="SUPFAM" id="SSF48371">
    <property type="entry name" value="ARM repeat"/>
    <property type="match status" value="1"/>
</dbReference>
<sequence length="122" mass="13323">MWLLQYGAIKRGLRELEAVKGNRRATLDLLARVRAEDGPPDLKALIIYALGEHAGGETVDALGDVLETDPSWRARAAATVALGAIHDARARELLDEAAESDADRRVRENARFNRDHPGAFAP</sequence>
<dbReference type="AlphaFoldDB" id="A0A6J4TSU7"/>
<dbReference type="Gene3D" id="1.25.10.10">
    <property type="entry name" value="Leucine-rich Repeat Variant"/>
    <property type="match status" value="1"/>
</dbReference>
<feature type="region of interest" description="Disordered" evidence="1">
    <location>
        <begin position="97"/>
        <end position="122"/>
    </location>
</feature>
<dbReference type="SMART" id="SM00567">
    <property type="entry name" value="EZ_HEAT"/>
    <property type="match status" value="2"/>
</dbReference>